<dbReference type="Gene3D" id="3.40.50.720">
    <property type="entry name" value="NAD(P)-binding Rossmann-like Domain"/>
    <property type="match status" value="1"/>
</dbReference>
<dbReference type="PRINTS" id="PR00081">
    <property type="entry name" value="GDHRDH"/>
</dbReference>
<dbReference type="GO" id="GO:0030497">
    <property type="term" value="P:fatty acid elongation"/>
    <property type="evidence" value="ECO:0007669"/>
    <property type="project" value="TreeGrafter"/>
</dbReference>
<name>X0Q9P7_RHOWR</name>
<dbReference type="SUPFAM" id="SSF51735">
    <property type="entry name" value="NAD(P)-binding Rossmann-fold domains"/>
    <property type="match status" value="1"/>
</dbReference>
<reference evidence="3 4" key="1">
    <citation type="submission" date="2014-02" db="EMBL/GenBank/DDBJ databases">
        <title>Whole genome shotgun sequence of Rhodococcus wratislaviensis NBRC 100605.</title>
        <authorList>
            <person name="Hosoyama A."/>
            <person name="Tsuchikane K."/>
            <person name="Yoshida I."/>
            <person name="Ohji S."/>
            <person name="Ichikawa N."/>
            <person name="Yamazoe A."/>
            <person name="Fujita N."/>
        </authorList>
    </citation>
    <scope>NUCLEOTIDE SEQUENCE [LARGE SCALE GENOMIC DNA]</scope>
    <source>
        <strain evidence="3 4">NBRC 100605</strain>
    </source>
</reference>
<evidence type="ECO:0000313" key="4">
    <source>
        <dbReference type="Proteomes" id="UP000019491"/>
    </source>
</evidence>
<protein>
    <submittedName>
        <fullName evidence="3">Putative oxidoreductase</fullName>
    </submittedName>
</protein>
<evidence type="ECO:0000256" key="1">
    <source>
        <dbReference type="ARBA" id="ARBA00006484"/>
    </source>
</evidence>
<dbReference type="Proteomes" id="UP000019491">
    <property type="component" value="Unassembled WGS sequence"/>
</dbReference>
<accession>X0Q9P7</accession>
<dbReference type="Pfam" id="PF13561">
    <property type="entry name" value="adh_short_C2"/>
    <property type="match status" value="1"/>
</dbReference>
<dbReference type="PANTHER" id="PTHR42760:SF135">
    <property type="entry name" value="BLL7886 PROTEIN"/>
    <property type="match status" value="1"/>
</dbReference>
<dbReference type="InterPro" id="IPR020904">
    <property type="entry name" value="Sc_DH/Rdtase_CS"/>
</dbReference>
<gene>
    <name evidence="3" type="ORF">RW1_043_00760</name>
</gene>
<keyword evidence="2" id="KW-0560">Oxidoreductase</keyword>
<dbReference type="AlphaFoldDB" id="X0Q9P7"/>
<dbReference type="EMBL" id="BAWF01000043">
    <property type="protein sequence ID" value="GAF47641.1"/>
    <property type="molecule type" value="Genomic_DNA"/>
</dbReference>
<comment type="similarity">
    <text evidence="1">Belongs to the short-chain dehydrogenases/reductases (SDR) family.</text>
</comment>
<dbReference type="PRINTS" id="PR00080">
    <property type="entry name" value="SDRFAMILY"/>
</dbReference>
<dbReference type="InterPro" id="IPR036291">
    <property type="entry name" value="NAD(P)-bd_dom_sf"/>
</dbReference>
<sequence>MDATGRGAAELAGKVVLVTGAGRGLGREIVRLAARSGATVVGGSRTMSDLSTLEADIALDPDVTARGGRFVGVSLDVMDLASLDAFVSGAQERFGHLDGLVNCTGAGVSVPSLELDDAQFRYTFDFNTRSMFFCSQRAARVMVAQETGGAIVNIGSNFATAGVGIRSAYSAAKAAVESLTRSFAVEWAAQGVRVNTVSPGTMNTPGYRRALANAPAMVESLVALTPSGRIAEPEEVAALVVFLLGEQCAAMTGQVITVDGGQNVPLAALTSCAPSAVSA</sequence>
<keyword evidence="4" id="KW-1185">Reference proteome</keyword>
<dbReference type="InterPro" id="IPR002347">
    <property type="entry name" value="SDR_fam"/>
</dbReference>
<proteinExistence type="inferred from homology"/>
<evidence type="ECO:0000313" key="3">
    <source>
        <dbReference type="EMBL" id="GAF47641.1"/>
    </source>
</evidence>
<evidence type="ECO:0000256" key="2">
    <source>
        <dbReference type="ARBA" id="ARBA00023002"/>
    </source>
</evidence>
<dbReference type="GO" id="GO:0016616">
    <property type="term" value="F:oxidoreductase activity, acting on the CH-OH group of donors, NAD or NADP as acceptor"/>
    <property type="evidence" value="ECO:0007669"/>
    <property type="project" value="TreeGrafter"/>
</dbReference>
<dbReference type="FunFam" id="3.40.50.720:FF:000084">
    <property type="entry name" value="Short-chain dehydrogenase reductase"/>
    <property type="match status" value="1"/>
</dbReference>
<dbReference type="PROSITE" id="PS00061">
    <property type="entry name" value="ADH_SHORT"/>
    <property type="match status" value="1"/>
</dbReference>
<dbReference type="CDD" id="cd05233">
    <property type="entry name" value="SDR_c"/>
    <property type="match status" value="1"/>
</dbReference>
<dbReference type="PANTHER" id="PTHR42760">
    <property type="entry name" value="SHORT-CHAIN DEHYDROGENASES/REDUCTASES FAMILY MEMBER"/>
    <property type="match status" value="1"/>
</dbReference>
<organism evidence="3 4">
    <name type="scientific">Rhodococcus wratislaviensis NBRC 100605</name>
    <dbReference type="NCBI Taxonomy" id="1219028"/>
    <lineage>
        <taxon>Bacteria</taxon>
        <taxon>Bacillati</taxon>
        <taxon>Actinomycetota</taxon>
        <taxon>Actinomycetes</taxon>
        <taxon>Mycobacteriales</taxon>
        <taxon>Nocardiaceae</taxon>
        <taxon>Rhodococcus</taxon>
    </lineage>
</organism>
<comment type="caution">
    <text evidence="3">The sequence shown here is derived from an EMBL/GenBank/DDBJ whole genome shotgun (WGS) entry which is preliminary data.</text>
</comment>